<sequence>MLNDVRILASGEREAVELSATILTQAGAQIASSKSVTMDDFAHDVVIVSSDTCTAAQKSVIARLKASGDTIVCDITAMGQQRAGENTAYADAEIQAMSGLMDTTGFSHGGPVRIGVPFTEISAALYASAAIAAALRVRRIGGLNQNIDVSLFGCAVGALTTFLPAALAGDPVGRIGNRHPSCAPWNAYKTRDGWIVVCTSTEDQWRKIKGAASEPDLEDARFSTLSERVRHVEELDALLEKWTSTMTTAESSSLCERLGIPAGPIVSVEGLAHEPNFALRHENAAARMRAGAIDSETYRHVSLFRESPLSDGARAAASARDDLNLDAGPLAGVKVIEIGQYTTAPLVGKHLAALGADVVKVEAPEGELSRTWSPGQRGTSYFFALNNTDKRTVSLDLKKEDDRAYLRTLLADADVLVENLRPGALVKLGFDRHALSHINPRLTYCSISGFGVRTAYPARPAFDTVIQAMSGLMDLTRSDGEPVKIGASAADILGGQAALLAIVARLAAPSSDEGKFIEIAMQDVAAWSALFAAGNRRSARATESEVARLQTLIKDVAFRDDALSTAIDPNGHAWPVLKLPYRFSRTAASVRRVPGAPERPMLPGTAQLSSI</sequence>
<keyword evidence="1 2" id="KW-0808">Transferase</keyword>
<dbReference type="Pfam" id="PF02515">
    <property type="entry name" value="CoA_transf_3"/>
    <property type="match status" value="2"/>
</dbReference>
<accession>A0A5B0GGH2</accession>
<organism evidence="2 3">
    <name type="scientific">Paraburkholderia panacisoli</name>
    <dbReference type="NCBI Taxonomy" id="2603818"/>
    <lineage>
        <taxon>Bacteria</taxon>
        <taxon>Pseudomonadati</taxon>
        <taxon>Pseudomonadota</taxon>
        <taxon>Betaproteobacteria</taxon>
        <taxon>Burkholderiales</taxon>
        <taxon>Burkholderiaceae</taxon>
        <taxon>Paraburkholderia</taxon>
    </lineage>
</organism>
<evidence type="ECO:0000313" key="3">
    <source>
        <dbReference type="Proteomes" id="UP000325273"/>
    </source>
</evidence>
<keyword evidence="3" id="KW-1185">Reference proteome</keyword>
<dbReference type="GO" id="GO:0008410">
    <property type="term" value="F:CoA-transferase activity"/>
    <property type="evidence" value="ECO:0007669"/>
    <property type="project" value="TreeGrafter"/>
</dbReference>
<reference evidence="2 3" key="1">
    <citation type="submission" date="2019-08" db="EMBL/GenBank/DDBJ databases">
        <title>Paraburkholderia sp. DCY113.</title>
        <authorList>
            <person name="Kang J."/>
        </authorList>
    </citation>
    <scope>NUCLEOTIDE SEQUENCE [LARGE SCALE GENOMIC DNA]</scope>
    <source>
        <strain evidence="2 3">DCY113</strain>
    </source>
</reference>
<gene>
    <name evidence="2" type="ORF">FVF58_38810</name>
</gene>
<protein>
    <submittedName>
        <fullName evidence="2">CoA transferase</fullName>
    </submittedName>
</protein>
<dbReference type="InterPro" id="IPR023606">
    <property type="entry name" value="CoA-Trfase_III_dom_1_sf"/>
</dbReference>
<name>A0A5B0GGH2_9BURK</name>
<evidence type="ECO:0000256" key="1">
    <source>
        <dbReference type="ARBA" id="ARBA00022679"/>
    </source>
</evidence>
<comment type="caution">
    <text evidence="2">The sequence shown here is derived from an EMBL/GenBank/DDBJ whole genome shotgun (WGS) entry which is preliminary data.</text>
</comment>
<dbReference type="Gene3D" id="3.40.50.10540">
    <property type="entry name" value="Crotonobetainyl-coa:carnitine coa-transferase, domain 1"/>
    <property type="match status" value="2"/>
</dbReference>
<dbReference type="EMBL" id="VTUZ01000040">
    <property type="protein sequence ID" value="KAA1001761.1"/>
    <property type="molecule type" value="Genomic_DNA"/>
</dbReference>
<dbReference type="InterPro" id="IPR044855">
    <property type="entry name" value="CoA-Trfase_III_dom3_sf"/>
</dbReference>
<dbReference type="InterPro" id="IPR003673">
    <property type="entry name" value="CoA-Trfase_fam_III"/>
</dbReference>
<dbReference type="Proteomes" id="UP000325273">
    <property type="component" value="Unassembled WGS sequence"/>
</dbReference>
<dbReference type="PANTHER" id="PTHR48207:SF3">
    <property type="entry name" value="SUCCINATE--HYDROXYMETHYLGLUTARATE COA-TRANSFERASE"/>
    <property type="match status" value="1"/>
</dbReference>
<evidence type="ECO:0000313" key="2">
    <source>
        <dbReference type="EMBL" id="KAA1001761.1"/>
    </source>
</evidence>
<dbReference type="Gene3D" id="3.30.1540.10">
    <property type="entry name" value="formyl-coa transferase, domain 3"/>
    <property type="match status" value="1"/>
</dbReference>
<dbReference type="InterPro" id="IPR050483">
    <property type="entry name" value="CoA-transferase_III_domain"/>
</dbReference>
<dbReference type="RefSeq" id="WP_149674960.1">
    <property type="nucleotide sequence ID" value="NZ_VTUZ01000040.1"/>
</dbReference>
<dbReference type="PANTHER" id="PTHR48207">
    <property type="entry name" value="SUCCINATE--HYDROXYMETHYLGLUTARATE COA-TRANSFERASE"/>
    <property type="match status" value="1"/>
</dbReference>
<dbReference type="SUPFAM" id="SSF89796">
    <property type="entry name" value="CoA-transferase family III (CaiB/BaiF)"/>
    <property type="match status" value="2"/>
</dbReference>
<dbReference type="AlphaFoldDB" id="A0A5B0GGH2"/>
<proteinExistence type="predicted"/>